<keyword evidence="3 5" id="KW-0378">Hydrolase</keyword>
<dbReference type="CDD" id="cd17871">
    <property type="entry name" value="GPN2"/>
    <property type="match status" value="1"/>
</dbReference>
<feature type="compositionally biased region" description="Polar residues" evidence="6">
    <location>
        <begin position="277"/>
        <end position="286"/>
    </location>
</feature>
<comment type="subunit">
    <text evidence="5">Binds to RNA polymerase II (RNAPII).</text>
</comment>
<dbReference type="PANTHER" id="PTHR21231:SF3">
    <property type="entry name" value="GPN-LOOP GTPASE 2"/>
    <property type="match status" value="1"/>
</dbReference>
<reference evidence="7" key="1">
    <citation type="submission" date="2014-08" db="EMBL/GenBank/DDBJ databases">
        <authorList>
            <person name="Sharma Rahul"/>
            <person name="Thines Marco"/>
        </authorList>
    </citation>
    <scope>NUCLEOTIDE SEQUENCE</scope>
</reference>
<dbReference type="Gene3D" id="3.40.50.300">
    <property type="entry name" value="P-loop containing nucleotide triphosphate hydrolases"/>
    <property type="match status" value="1"/>
</dbReference>
<proteinExistence type="inferred from homology"/>
<evidence type="ECO:0000313" key="7">
    <source>
        <dbReference type="EMBL" id="CED83544.1"/>
    </source>
</evidence>
<dbReference type="EMBL" id="LN483157">
    <property type="protein sequence ID" value="CED83544.1"/>
    <property type="molecule type" value="Genomic_DNA"/>
</dbReference>
<sequence length="349" mass="38925">MPFGQLVVGPPGSGKSTYCHGMHQFLTALNRPVHIVNLDPANETLPYPCSLSISSLVTLQDAMDEFGLGPNGAMLYCMEYLEENFDWLVEELDKLEGGYFIFDIAGQVELSTNHGSLTRIMDRLRKLDYRLAAVHLSDASYLTDASKYISVLLTSLRTMLQLEMPHINVLSKMDIITQFGDLPFNLDFYTEVQDLSQLSILLDKDPRLSKFGDLNRAICEIVEDFGLVGFETLAVEDKKSMLHLLKILDKATGYIFIPPTQPSSSSATDGSPADLFQPSSSSSRTPNADALFGSIAGRIPGRDIGDIQERWVDRKEEFDEWEREEWKKEGEEAKRVAAAAVGKRRGGME</sequence>
<dbReference type="PANTHER" id="PTHR21231">
    <property type="entry name" value="XPA-BINDING PROTEIN 1-RELATED"/>
    <property type="match status" value="1"/>
</dbReference>
<comment type="similarity">
    <text evidence="1 5">Belongs to the GPN-loop GTPase family.</text>
</comment>
<evidence type="ECO:0000256" key="6">
    <source>
        <dbReference type="SAM" id="MobiDB-lite"/>
    </source>
</evidence>
<protein>
    <recommendedName>
        <fullName evidence="5">GPN-loop GTPase 2</fullName>
    </recommendedName>
</protein>
<evidence type="ECO:0000256" key="2">
    <source>
        <dbReference type="ARBA" id="ARBA00022741"/>
    </source>
</evidence>
<dbReference type="SUPFAM" id="SSF52540">
    <property type="entry name" value="P-loop containing nucleoside triphosphate hydrolases"/>
    <property type="match status" value="1"/>
</dbReference>
<evidence type="ECO:0000256" key="3">
    <source>
        <dbReference type="ARBA" id="ARBA00022801"/>
    </source>
</evidence>
<dbReference type="InterPro" id="IPR030231">
    <property type="entry name" value="Gpn2"/>
</dbReference>
<dbReference type="GO" id="GO:0003924">
    <property type="term" value="F:GTPase activity"/>
    <property type="evidence" value="ECO:0007669"/>
    <property type="project" value="TreeGrafter"/>
</dbReference>
<dbReference type="GO" id="GO:0005737">
    <property type="term" value="C:cytoplasm"/>
    <property type="evidence" value="ECO:0007669"/>
    <property type="project" value="TreeGrafter"/>
</dbReference>
<dbReference type="Pfam" id="PF03029">
    <property type="entry name" value="ATP_bind_1"/>
    <property type="match status" value="1"/>
</dbReference>
<dbReference type="FunFam" id="3.40.50.300:FF:000338">
    <property type="entry name" value="GPN-loop GTPase 2"/>
    <property type="match status" value="1"/>
</dbReference>
<dbReference type="InterPro" id="IPR004130">
    <property type="entry name" value="Gpn"/>
</dbReference>
<keyword evidence="4 5" id="KW-0342">GTP-binding</keyword>
<evidence type="ECO:0000256" key="4">
    <source>
        <dbReference type="ARBA" id="ARBA00023134"/>
    </source>
</evidence>
<comment type="function">
    <text evidence="5">Small GTPase required for proper localization of RNA polymerase II and III (RNAPII and RNAPIII). May act at an RNAP assembly step prior to nuclear import.</text>
</comment>
<dbReference type="AlphaFoldDB" id="A0A0F7SSD9"/>
<feature type="region of interest" description="Disordered" evidence="6">
    <location>
        <begin position="261"/>
        <end position="287"/>
    </location>
</feature>
<evidence type="ECO:0000256" key="1">
    <source>
        <dbReference type="ARBA" id="ARBA00005290"/>
    </source>
</evidence>
<accession>A0A0F7SSD9</accession>
<dbReference type="InterPro" id="IPR027417">
    <property type="entry name" value="P-loop_NTPase"/>
</dbReference>
<name>A0A0F7SSD9_PHARH</name>
<organism evidence="7">
    <name type="scientific">Phaffia rhodozyma</name>
    <name type="common">Yeast</name>
    <name type="synonym">Xanthophyllomyces dendrorhous</name>
    <dbReference type="NCBI Taxonomy" id="264483"/>
    <lineage>
        <taxon>Eukaryota</taxon>
        <taxon>Fungi</taxon>
        <taxon>Dikarya</taxon>
        <taxon>Basidiomycota</taxon>
        <taxon>Agaricomycotina</taxon>
        <taxon>Tremellomycetes</taxon>
        <taxon>Cystofilobasidiales</taxon>
        <taxon>Mrakiaceae</taxon>
        <taxon>Phaffia</taxon>
    </lineage>
</organism>
<dbReference type="GO" id="GO:0005525">
    <property type="term" value="F:GTP binding"/>
    <property type="evidence" value="ECO:0007669"/>
    <property type="project" value="UniProtKB-KW"/>
</dbReference>
<keyword evidence="2 5" id="KW-0547">Nucleotide-binding</keyword>
<evidence type="ECO:0000256" key="5">
    <source>
        <dbReference type="RuleBase" id="RU365059"/>
    </source>
</evidence>